<dbReference type="EMBL" id="JBHSFS010000016">
    <property type="protein sequence ID" value="MFC4516852.1"/>
    <property type="molecule type" value="Genomic_DNA"/>
</dbReference>
<evidence type="ECO:0000313" key="1">
    <source>
        <dbReference type="EMBL" id="MFC4516852.1"/>
    </source>
</evidence>
<proteinExistence type="predicted"/>
<dbReference type="RefSeq" id="WP_240667461.1">
    <property type="nucleotide sequence ID" value="NZ_JBHSFS010000016.1"/>
</dbReference>
<evidence type="ECO:0000313" key="2">
    <source>
        <dbReference type="Proteomes" id="UP001595990"/>
    </source>
</evidence>
<sequence>MENDTPKAHQPDLVRWSEGARQNAVALAEMLGAAPDAYSRDPLNLLVALQNYVDSLPLGEFEQSDWITLHTDLTSYLADVLVHRCEGVWRVAHDSTAPQGFRYVIEATGLDGELHQVEPYAVVMEEFRHPPIEVTRMIANAEVTLHVTRLLDD</sequence>
<comment type="caution">
    <text evidence="1">The sequence shown here is derived from an EMBL/GenBank/DDBJ whole genome shotgun (WGS) entry which is preliminary data.</text>
</comment>
<dbReference type="Proteomes" id="UP001595990">
    <property type="component" value="Unassembled WGS sequence"/>
</dbReference>
<reference evidence="2" key="1">
    <citation type="journal article" date="2019" name="Int. J. Syst. Evol. Microbiol.">
        <title>The Global Catalogue of Microorganisms (GCM) 10K type strain sequencing project: providing services to taxonomists for standard genome sequencing and annotation.</title>
        <authorList>
            <consortium name="The Broad Institute Genomics Platform"/>
            <consortium name="The Broad Institute Genome Sequencing Center for Infectious Disease"/>
            <person name="Wu L."/>
            <person name="Ma J."/>
        </authorList>
    </citation>
    <scope>NUCLEOTIDE SEQUENCE [LARGE SCALE GENOMIC DNA]</scope>
    <source>
        <strain evidence="2">CECT 8064</strain>
    </source>
</reference>
<gene>
    <name evidence="1" type="ORF">ACFPEN_28510</name>
</gene>
<accession>A0ABV9BS07</accession>
<protein>
    <submittedName>
        <fullName evidence="1">Uncharacterized protein</fullName>
    </submittedName>
</protein>
<name>A0ABV9BS07_9ACTN</name>
<keyword evidence="2" id="KW-1185">Reference proteome</keyword>
<organism evidence="1 2">
    <name type="scientific">Streptomyces ehimensis</name>
    <dbReference type="NCBI Taxonomy" id="68195"/>
    <lineage>
        <taxon>Bacteria</taxon>
        <taxon>Bacillati</taxon>
        <taxon>Actinomycetota</taxon>
        <taxon>Actinomycetes</taxon>
        <taxon>Kitasatosporales</taxon>
        <taxon>Streptomycetaceae</taxon>
        <taxon>Streptomyces</taxon>
    </lineage>
</organism>